<dbReference type="EMBL" id="JAPTMU010000010">
    <property type="protein sequence ID" value="KAJ4936725.1"/>
    <property type="molecule type" value="Genomic_DNA"/>
</dbReference>
<dbReference type="AlphaFoldDB" id="A0AAD6B5U6"/>
<feature type="non-terminal residue" evidence="2">
    <location>
        <position position="144"/>
    </location>
</feature>
<gene>
    <name evidence="2" type="ORF">JOQ06_001311</name>
</gene>
<organism evidence="2 3">
    <name type="scientific">Pogonophryne albipinna</name>
    <dbReference type="NCBI Taxonomy" id="1090488"/>
    <lineage>
        <taxon>Eukaryota</taxon>
        <taxon>Metazoa</taxon>
        <taxon>Chordata</taxon>
        <taxon>Craniata</taxon>
        <taxon>Vertebrata</taxon>
        <taxon>Euteleostomi</taxon>
        <taxon>Actinopterygii</taxon>
        <taxon>Neopterygii</taxon>
        <taxon>Teleostei</taxon>
        <taxon>Neoteleostei</taxon>
        <taxon>Acanthomorphata</taxon>
        <taxon>Eupercaria</taxon>
        <taxon>Perciformes</taxon>
        <taxon>Notothenioidei</taxon>
        <taxon>Pogonophryne</taxon>
    </lineage>
</organism>
<name>A0AAD6B5U6_9TELE</name>
<feature type="compositionally biased region" description="Basic residues" evidence="1">
    <location>
        <begin position="122"/>
        <end position="131"/>
    </location>
</feature>
<feature type="region of interest" description="Disordered" evidence="1">
    <location>
        <begin position="101"/>
        <end position="144"/>
    </location>
</feature>
<reference evidence="2" key="1">
    <citation type="submission" date="2022-11" db="EMBL/GenBank/DDBJ databases">
        <title>Chromosome-level genome of Pogonophryne albipinna.</title>
        <authorList>
            <person name="Jo E."/>
        </authorList>
    </citation>
    <scope>NUCLEOTIDE SEQUENCE</scope>
    <source>
        <strain evidence="2">SGF0006</strain>
        <tissue evidence="2">Muscle</tissue>
    </source>
</reference>
<evidence type="ECO:0000313" key="3">
    <source>
        <dbReference type="Proteomes" id="UP001219934"/>
    </source>
</evidence>
<accession>A0AAD6B5U6</accession>
<comment type="caution">
    <text evidence="2">The sequence shown here is derived from an EMBL/GenBank/DDBJ whole genome shotgun (WGS) entry which is preliminary data.</text>
</comment>
<proteinExistence type="predicted"/>
<feature type="compositionally biased region" description="Polar residues" evidence="1">
    <location>
        <begin position="133"/>
        <end position="144"/>
    </location>
</feature>
<protein>
    <submittedName>
        <fullName evidence="2">Uncharacterized protein</fullName>
    </submittedName>
</protein>
<evidence type="ECO:0000256" key="1">
    <source>
        <dbReference type="SAM" id="MobiDB-lite"/>
    </source>
</evidence>
<sequence>MADFCTRLLLFLPVTQIDEALEAIGEISHAENMEYSSDAQSSRPATATQTLLTNLEDKIENRDEICSICRFHRQFSTKCRYSSVLVMQVLDHMTGIPCLTRTPGFGSGPWTPRRAISGQSHRSTKPPRGLRRQPQQHQQHTLDN</sequence>
<keyword evidence="3" id="KW-1185">Reference proteome</keyword>
<dbReference type="Proteomes" id="UP001219934">
    <property type="component" value="Unassembled WGS sequence"/>
</dbReference>
<evidence type="ECO:0000313" key="2">
    <source>
        <dbReference type="EMBL" id="KAJ4936725.1"/>
    </source>
</evidence>